<reference evidence="2" key="1">
    <citation type="submission" date="2015-04" db="UniProtKB">
        <authorList>
            <consortium name="EnsemblPlants"/>
        </authorList>
    </citation>
    <scope>IDENTIFICATION</scope>
</reference>
<dbReference type="HOGENOM" id="CLU_2430726_0_0_1"/>
<feature type="region of interest" description="Disordered" evidence="1">
    <location>
        <begin position="49"/>
        <end position="91"/>
    </location>
</feature>
<accession>A0A0E0CCK7</accession>
<keyword evidence="3" id="KW-1185">Reference proteome</keyword>
<evidence type="ECO:0000256" key="1">
    <source>
        <dbReference type="SAM" id="MobiDB-lite"/>
    </source>
</evidence>
<dbReference type="Gramene" id="OMERI01G39790.1">
    <property type="protein sequence ID" value="OMERI01G39790.1"/>
    <property type="gene ID" value="OMERI01G39790"/>
</dbReference>
<feature type="compositionally biased region" description="Basic and acidic residues" evidence="1">
    <location>
        <begin position="80"/>
        <end position="91"/>
    </location>
</feature>
<proteinExistence type="predicted"/>
<protein>
    <submittedName>
        <fullName evidence="2">Uncharacterized protein</fullName>
    </submittedName>
</protein>
<name>A0A0E0CCK7_9ORYZ</name>
<dbReference type="Proteomes" id="UP000008021">
    <property type="component" value="Chromosome 1"/>
</dbReference>
<dbReference type="AlphaFoldDB" id="A0A0E0CCK7"/>
<organism evidence="2">
    <name type="scientific">Oryza meridionalis</name>
    <dbReference type="NCBI Taxonomy" id="40149"/>
    <lineage>
        <taxon>Eukaryota</taxon>
        <taxon>Viridiplantae</taxon>
        <taxon>Streptophyta</taxon>
        <taxon>Embryophyta</taxon>
        <taxon>Tracheophyta</taxon>
        <taxon>Spermatophyta</taxon>
        <taxon>Magnoliopsida</taxon>
        <taxon>Liliopsida</taxon>
        <taxon>Poales</taxon>
        <taxon>Poaceae</taxon>
        <taxon>BOP clade</taxon>
        <taxon>Oryzoideae</taxon>
        <taxon>Oryzeae</taxon>
        <taxon>Oryzinae</taxon>
        <taxon>Oryza</taxon>
    </lineage>
</organism>
<reference evidence="2" key="2">
    <citation type="submission" date="2018-05" db="EMBL/GenBank/DDBJ databases">
        <title>OmerRS3 (Oryza meridionalis Reference Sequence Version 3).</title>
        <authorList>
            <person name="Zhang J."/>
            <person name="Kudrna D."/>
            <person name="Lee S."/>
            <person name="Talag J."/>
            <person name="Welchert J."/>
            <person name="Wing R.A."/>
        </authorList>
    </citation>
    <scope>NUCLEOTIDE SEQUENCE [LARGE SCALE GENOMIC DNA]</scope>
    <source>
        <strain evidence="2">cv. OR44</strain>
    </source>
</reference>
<evidence type="ECO:0000313" key="2">
    <source>
        <dbReference type="EnsemblPlants" id="OMERI01G39790.1"/>
    </source>
</evidence>
<dbReference type="EnsemblPlants" id="OMERI01G39790.1">
    <property type="protein sequence ID" value="OMERI01G39790.1"/>
    <property type="gene ID" value="OMERI01G39790"/>
</dbReference>
<sequence>MWAEKSKEFDAAAADYAMKATREQQQQQAARREGNTRLALVRSRQLTLPAMDRSGGNRAPRVSLYLSPAEVARDRKRKEERKSLERARRRR</sequence>
<evidence type="ECO:0000313" key="3">
    <source>
        <dbReference type="Proteomes" id="UP000008021"/>
    </source>
</evidence>